<dbReference type="Gene3D" id="3.40.630.10">
    <property type="entry name" value="Zn peptidases"/>
    <property type="match status" value="2"/>
</dbReference>
<dbReference type="PANTHER" id="PTHR30575:SF0">
    <property type="entry name" value="XAA-ARG DIPEPTIDASE"/>
    <property type="match status" value="1"/>
</dbReference>
<dbReference type="GO" id="GO:0016805">
    <property type="term" value="F:dipeptidase activity"/>
    <property type="evidence" value="ECO:0007669"/>
    <property type="project" value="TreeGrafter"/>
</dbReference>
<dbReference type="Pfam" id="PF01546">
    <property type="entry name" value="Peptidase_M20"/>
    <property type="match status" value="2"/>
</dbReference>
<dbReference type="PANTHER" id="PTHR30575">
    <property type="entry name" value="PEPTIDASE M20"/>
    <property type="match status" value="1"/>
</dbReference>
<feature type="region of interest" description="Disordered" evidence="2">
    <location>
        <begin position="1"/>
        <end position="35"/>
    </location>
</feature>
<comment type="caution">
    <text evidence="4">The sequence shown here is derived from an EMBL/GenBank/DDBJ whole genome shotgun (WGS) entry which is preliminary data.</text>
</comment>
<evidence type="ECO:0000313" key="4">
    <source>
        <dbReference type="EMBL" id="PPR00953.1"/>
    </source>
</evidence>
<comment type="similarity">
    <text evidence="1">Belongs to the peptidase M20A family.</text>
</comment>
<dbReference type="EMBL" id="NHTK01001283">
    <property type="protein sequence ID" value="PPR00953.1"/>
    <property type="molecule type" value="Genomic_DNA"/>
</dbReference>
<dbReference type="InterPro" id="IPR017439">
    <property type="entry name" value="Amidohydrolase"/>
</dbReference>
<dbReference type="InterPro" id="IPR036264">
    <property type="entry name" value="Bact_exopeptidase_dim_dom"/>
</dbReference>
<proteinExistence type="inferred from homology"/>
<dbReference type="Proteomes" id="UP000284842">
    <property type="component" value="Unassembled WGS sequence"/>
</dbReference>
<gene>
    <name evidence="4" type="ORF">CVT24_000260</name>
</gene>
<accession>A0A409YD62</accession>
<reference evidence="4 5" key="1">
    <citation type="journal article" date="2018" name="Evol. Lett.">
        <title>Horizontal gene cluster transfer increased hallucinogenic mushroom diversity.</title>
        <authorList>
            <person name="Reynolds H.T."/>
            <person name="Vijayakumar V."/>
            <person name="Gluck-Thaler E."/>
            <person name="Korotkin H.B."/>
            <person name="Matheny P.B."/>
            <person name="Slot J.C."/>
        </authorList>
    </citation>
    <scope>NUCLEOTIDE SEQUENCE [LARGE SCALE GENOMIC DNA]</scope>
    <source>
        <strain evidence="4 5">2629</strain>
    </source>
</reference>
<dbReference type="FunFam" id="3.30.70.360:FF:000004">
    <property type="entry name" value="Peptidase M20 domain-containing protein 2"/>
    <property type="match status" value="2"/>
</dbReference>
<feature type="region of interest" description="Disordered" evidence="2">
    <location>
        <begin position="450"/>
        <end position="474"/>
    </location>
</feature>
<feature type="domain" description="Peptidase M20 dimerisation" evidence="3">
    <location>
        <begin position="211"/>
        <end position="303"/>
    </location>
</feature>
<dbReference type="InterPro" id="IPR052030">
    <property type="entry name" value="Peptidase_M20/M20A_hydrolases"/>
</dbReference>
<dbReference type="Gene3D" id="3.30.70.360">
    <property type="match status" value="2"/>
</dbReference>
<feature type="domain" description="Peptidase M20 dimerisation" evidence="3">
    <location>
        <begin position="658"/>
        <end position="745"/>
    </location>
</feature>
<evidence type="ECO:0000256" key="1">
    <source>
        <dbReference type="ARBA" id="ARBA00006247"/>
    </source>
</evidence>
<dbReference type="NCBIfam" id="TIGR01891">
    <property type="entry name" value="amidohydrolases"/>
    <property type="match status" value="2"/>
</dbReference>
<dbReference type="OrthoDB" id="6119954at2759"/>
<protein>
    <recommendedName>
        <fullName evidence="3">Peptidase M20 dimerisation domain-containing protein</fullName>
    </recommendedName>
</protein>
<dbReference type="SUPFAM" id="SSF55031">
    <property type="entry name" value="Bacterial exopeptidase dimerisation domain"/>
    <property type="match status" value="2"/>
</dbReference>
<dbReference type="SUPFAM" id="SSF53187">
    <property type="entry name" value="Zn-dependent exopeptidases"/>
    <property type="match status" value="2"/>
</dbReference>
<evidence type="ECO:0000313" key="5">
    <source>
        <dbReference type="Proteomes" id="UP000284842"/>
    </source>
</evidence>
<organism evidence="4 5">
    <name type="scientific">Panaeolus cyanescens</name>
    <dbReference type="NCBI Taxonomy" id="181874"/>
    <lineage>
        <taxon>Eukaryota</taxon>
        <taxon>Fungi</taxon>
        <taxon>Dikarya</taxon>
        <taxon>Basidiomycota</taxon>
        <taxon>Agaricomycotina</taxon>
        <taxon>Agaricomycetes</taxon>
        <taxon>Agaricomycetidae</taxon>
        <taxon>Agaricales</taxon>
        <taxon>Agaricineae</taxon>
        <taxon>Galeropsidaceae</taxon>
        <taxon>Panaeolus</taxon>
    </lineage>
</organism>
<dbReference type="CDD" id="cd05672">
    <property type="entry name" value="M20_ACY1L2-like"/>
    <property type="match status" value="2"/>
</dbReference>
<dbReference type="STRING" id="181874.A0A409YD62"/>
<evidence type="ECO:0000256" key="2">
    <source>
        <dbReference type="SAM" id="MobiDB-lite"/>
    </source>
</evidence>
<dbReference type="InterPro" id="IPR011650">
    <property type="entry name" value="Peptidase_M20_dimer"/>
</dbReference>
<keyword evidence="5" id="KW-1185">Reference proteome</keyword>
<dbReference type="AlphaFoldDB" id="A0A409YD62"/>
<evidence type="ECO:0000259" key="3">
    <source>
        <dbReference type="Pfam" id="PF07687"/>
    </source>
</evidence>
<dbReference type="InParanoid" id="A0A409YD62"/>
<name>A0A409YD62_9AGAR</name>
<sequence length="876" mass="94481">MCQHHTSKAPQGVSERAWHPDDAAKPAPARPNSSEIYRPDVLETIEAKIKEIDNELRALSLDIHAHPELAYKEFYAHDVYTAFMEKHGFDVTKHFHLETAWKAVFEYGSGGKTIGVNSEMDALPAIGHACGHNLIGISGVAVAISIKAALEKHSIPGKVVLLGTPAEEGGSGKVILLGNGAYKGMEACLMCHPAPGPVGSVSLSSCLALQRMTVEYTGHTAHAALSPWEGKNALDAAVLGYNNISALRQQLRPTHRVHGIFEGRDWAPNIIPDYAKFICYVRAPTRVEMEATVKRVTPCFEAAALATGCEVKITFTGSTYDLRQNKALGDEVASIVLNKYGAIDYEWGIRSASTDFGNVTYDLPALHPGFAIPTIKDGGNHTLGFAASAATIEAHNACLDVSKALAATGVRVITDEAFLAEVRMVLSKSGLDLKSWTMLGEEDFSGRRKTTSGDVVWRPGDGSTPAPVNPDPSQIYRPEVLETIEETVHDLSEKLRGLSLDIHRVTGHPELGYEEYYAHDAYTKFMIEQGFEVTKKFHLETAWKATFIHAQGGRVIGINSEMDALKGIGHACGHNLIGISGVAVACALKVALVKHNIPGKIVLLGTPAEEGGGGKVQLLDKGAYDEMDVCLMCHPAPGPVGSVSLSGCLAIQKLEAEYFGHTAHAALSPWEGRNALDAAVLGYNNISALRQQLRPTHRVHGIFEGKDWAPNIIPDYAKFICLVRAPTLKELNETVKRVAPCFEAAALATGCEVKIDYSQKFYDIRQNSALGSEVANIILNKYGAIDYEWGIKSASTDFGNVTYALPSLHPGFSIPTVVDGGNHTTAFAESATTIEAHKACLTVSIALAGTAIRVLTDESFFAEIQRTFKEDEASRN</sequence>
<dbReference type="InterPro" id="IPR002933">
    <property type="entry name" value="Peptidase_M20"/>
</dbReference>
<dbReference type="Pfam" id="PF07687">
    <property type="entry name" value="M20_dimer"/>
    <property type="match status" value="2"/>
</dbReference>